<dbReference type="RefSeq" id="WP_062175473.1">
    <property type="nucleotide sequence ID" value="NZ_BBXL01000001.1"/>
</dbReference>
<feature type="domain" description="LysM" evidence="2">
    <location>
        <begin position="45"/>
        <end position="88"/>
    </location>
</feature>
<feature type="chain" id="PRO_5009907596" evidence="1">
    <location>
        <begin position="24"/>
        <end position="607"/>
    </location>
</feature>
<dbReference type="PANTHER" id="PTHR33734:SF22">
    <property type="entry name" value="MEMBRANE-BOUND LYTIC MUREIN TRANSGLYCOSYLASE D"/>
    <property type="match status" value="1"/>
</dbReference>
<organism evidence="3 4">
    <name type="scientific">Dysgonomonas macrotermitis</name>
    <dbReference type="NCBI Taxonomy" id="1346286"/>
    <lineage>
        <taxon>Bacteria</taxon>
        <taxon>Pseudomonadati</taxon>
        <taxon>Bacteroidota</taxon>
        <taxon>Bacteroidia</taxon>
        <taxon>Bacteroidales</taxon>
        <taxon>Dysgonomonadaceae</taxon>
        <taxon>Dysgonomonas</taxon>
    </lineage>
</organism>
<dbReference type="CDD" id="cd00118">
    <property type="entry name" value="LysM"/>
    <property type="match status" value="3"/>
</dbReference>
<feature type="domain" description="LysM" evidence="2">
    <location>
        <begin position="113"/>
        <end position="157"/>
    </location>
</feature>
<dbReference type="OrthoDB" id="2149800at2"/>
<dbReference type="InterPro" id="IPR036779">
    <property type="entry name" value="LysM_dom_sf"/>
</dbReference>
<evidence type="ECO:0000259" key="2">
    <source>
        <dbReference type="PROSITE" id="PS51782"/>
    </source>
</evidence>
<protein>
    <submittedName>
        <fullName evidence="3">LysM repeat-containing protein</fullName>
    </submittedName>
</protein>
<dbReference type="SUPFAM" id="SSF53822">
    <property type="entry name" value="Periplasmic binding protein-like I"/>
    <property type="match status" value="1"/>
</dbReference>
<dbReference type="InterPro" id="IPR018392">
    <property type="entry name" value="LysM"/>
</dbReference>
<keyword evidence="4" id="KW-1185">Reference proteome</keyword>
<dbReference type="Gene3D" id="3.10.350.10">
    <property type="entry name" value="LysM domain"/>
    <property type="match status" value="3"/>
</dbReference>
<dbReference type="InterPro" id="IPR028082">
    <property type="entry name" value="Peripla_BP_I"/>
</dbReference>
<dbReference type="PROSITE" id="PS51782">
    <property type="entry name" value="LYSM"/>
    <property type="match status" value="3"/>
</dbReference>
<dbReference type="Gene3D" id="3.40.50.2300">
    <property type="match status" value="2"/>
</dbReference>
<evidence type="ECO:0000313" key="3">
    <source>
        <dbReference type="EMBL" id="SHE46579.1"/>
    </source>
</evidence>
<name>A0A1M4TPZ7_9BACT</name>
<dbReference type="Proteomes" id="UP000184480">
    <property type="component" value="Unassembled WGS sequence"/>
</dbReference>
<evidence type="ECO:0000313" key="4">
    <source>
        <dbReference type="Proteomes" id="UP000184480"/>
    </source>
</evidence>
<dbReference type="SMART" id="SM00257">
    <property type="entry name" value="LysM"/>
    <property type="match status" value="3"/>
</dbReference>
<dbReference type="Pfam" id="PF01476">
    <property type="entry name" value="LysM"/>
    <property type="match status" value="3"/>
</dbReference>
<gene>
    <name evidence="3" type="ORF">SAMN05444362_101389</name>
</gene>
<dbReference type="AlphaFoldDB" id="A0A1M4TPZ7"/>
<keyword evidence="1" id="KW-0732">Signal</keyword>
<dbReference type="GO" id="GO:0008932">
    <property type="term" value="F:lytic endotransglycosylase activity"/>
    <property type="evidence" value="ECO:0007669"/>
    <property type="project" value="TreeGrafter"/>
</dbReference>
<accession>A0A1M4TPZ7</accession>
<feature type="signal peptide" evidence="1">
    <location>
        <begin position="1"/>
        <end position="23"/>
    </location>
</feature>
<dbReference type="EMBL" id="FQUC01000001">
    <property type="protein sequence ID" value="SHE46579.1"/>
    <property type="molecule type" value="Genomic_DNA"/>
</dbReference>
<proteinExistence type="predicted"/>
<dbReference type="STRING" id="1346286.SAMN05444362_101389"/>
<dbReference type="SUPFAM" id="SSF54106">
    <property type="entry name" value="LysM domain"/>
    <property type="match status" value="3"/>
</dbReference>
<feature type="domain" description="LysM" evidence="2">
    <location>
        <begin position="184"/>
        <end position="227"/>
    </location>
</feature>
<dbReference type="PANTHER" id="PTHR33734">
    <property type="entry name" value="LYSM DOMAIN-CONTAINING GPI-ANCHORED PROTEIN 2"/>
    <property type="match status" value="1"/>
</dbReference>
<reference evidence="4" key="1">
    <citation type="submission" date="2016-11" db="EMBL/GenBank/DDBJ databases">
        <authorList>
            <person name="Varghese N."/>
            <person name="Submissions S."/>
        </authorList>
    </citation>
    <scope>NUCLEOTIDE SEQUENCE [LARGE SCALE GENOMIC DNA]</scope>
    <source>
        <strain evidence="4">DSM 27370</strain>
    </source>
</reference>
<sequence length="607" mass="66663">MSLKKIKSILVLGCLLLAPSLSATTIGKFGANTEISSHQTDKKYITHIVSKGETAYSISKQYNVPVADLYILNPEIENGLKIGAAIKVPDNGGVQSAVATAQPKIGSSVYGIREYIVKAKETLYSISKSTGVSIEQLVDVNPELSQKPLYIGQRLVIPLGQEQTAAAAQGRPQVQPVPAPVQYRQHTVEPKETLYGISRQYNTTPEDLISLNPSLRDGLKQGMTILIPNANSSSYTATPQVSTGVSTLQDINGLNIGVIMPFLNKSEGQSARFLEYYEGFLMALNDVKARGLSANVYVFDMGSETGTAKLKSLLDTYEMKNLDMVIGGVSPEQISIMSAFAQKQGIKYVIPFPTKKHETQNNTHVFQVNAPSSELYTNVARTFVSLFSGANVICITGNGDDKKELISTLDSYLSQSGTKIRKISDNQSLTANLALAIDPSRKNVIIPASGSIQTLQTILPALGTVVNERPGVSISLFGHTEWQTYTQYTTEFGKYDTYFYTPFYANDTDYKVSRFVQDYKGWYNNKSLINTYPKYGMLGYDTGLYFLTAYLNYGRDFQNQIGSVAVPTLQTPFSFVKANPTGGFMNNGFYLIHYKPNGTIDKIEYGK</sequence>
<evidence type="ECO:0000256" key="1">
    <source>
        <dbReference type="SAM" id="SignalP"/>
    </source>
</evidence>